<proteinExistence type="predicted"/>
<dbReference type="OrthoDB" id="3995152at2"/>
<evidence type="ECO:0000313" key="2">
    <source>
        <dbReference type="EMBL" id="KOT46790.1"/>
    </source>
</evidence>
<accession>A0A0M9XBF8</accession>
<organism evidence="2 3">
    <name type="scientific">Streptomyces caelestis</name>
    <dbReference type="NCBI Taxonomy" id="36816"/>
    <lineage>
        <taxon>Bacteria</taxon>
        <taxon>Bacillati</taxon>
        <taxon>Actinomycetota</taxon>
        <taxon>Actinomycetes</taxon>
        <taxon>Kitasatosporales</taxon>
        <taxon>Streptomycetaceae</taxon>
        <taxon>Streptomyces</taxon>
    </lineage>
</organism>
<protein>
    <submittedName>
        <fullName evidence="2">Uncharacterized protein</fullName>
    </submittedName>
</protein>
<sequence>MMPAGTDRTYTSFDKMAERYGVDRTTSAKWSHEEGFPDLLFTEGQGGLHVYDAEDVDAWVRDHHFGSWFRSRQGKDNPLDLPKGGPRDLLSLRQIGELEGQALNRPPTSITTLRTYLSPSKRVLPPADRTPGDGLQPTVSEPMWFRETAYTYICRPRRTRRTTPVEAKQPSGRKSAPKQRAAGALLDLDLPDGADTDLLTLQEIGELDGKARGRGKATTVGTLKNYQSQELLAKADRTPGDGQEPAVDEPMWFRSTAYRFIRRPGRLGAAARASREIVDASEPLREDLKLPKGADNDLLTLQQIGELDGKARGRGKATTVSSMRTYLYNGLLAEADRTPGDGQEPAVDEPMWFRSTAYRFIRRPGQLGGSRR</sequence>
<feature type="region of interest" description="Disordered" evidence="1">
    <location>
        <begin position="158"/>
        <end position="180"/>
    </location>
</feature>
<dbReference type="EMBL" id="LGCN01000001">
    <property type="protein sequence ID" value="KOT46790.1"/>
    <property type="molecule type" value="Genomic_DNA"/>
</dbReference>
<keyword evidence="3" id="KW-1185">Reference proteome</keyword>
<comment type="caution">
    <text evidence="2">The sequence shown here is derived from an EMBL/GenBank/DDBJ whole genome shotgun (WGS) entry which is preliminary data.</text>
</comment>
<gene>
    <name evidence="2" type="ORF">ADK41_00995</name>
</gene>
<dbReference type="PATRIC" id="fig|36816.3.peg.215"/>
<dbReference type="Proteomes" id="UP000037773">
    <property type="component" value="Unassembled WGS sequence"/>
</dbReference>
<evidence type="ECO:0000256" key="1">
    <source>
        <dbReference type="SAM" id="MobiDB-lite"/>
    </source>
</evidence>
<reference evidence="2 3" key="1">
    <citation type="submission" date="2015-07" db="EMBL/GenBank/DDBJ databases">
        <authorList>
            <person name="Noorani M."/>
        </authorList>
    </citation>
    <scope>NUCLEOTIDE SEQUENCE [LARGE SCALE GENOMIC DNA]</scope>
    <source>
        <strain evidence="2 3">NRRL B-24567</strain>
    </source>
</reference>
<evidence type="ECO:0000313" key="3">
    <source>
        <dbReference type="Proteomes" id="UP000037773"/>
    </source>
</evidence>
<name>A0A0M9XBF8_9ACTN</name>
<dbReference type="AlphaFoldDB" id="A0A0M9XBF8"/>